<dbReference type="RefSeq" id="WP_386764374.1">
    <property type="nucleotide sequence ID" value="NZ_JBHSTI010000008.1"/>
</dbReference>
<keyword evidence="3" id="KW-1185">Reference proteome</keyword>
<proteinExistence type="predicted"/>
<organism evidence="2 3">
    <name type="scientific">Longivirga aurantiaca</name>
    <dbReference type="NCBI Taxonomy" id="1837743"/>
    <lineage>
        <taxon>Bacteria</taxon>
        <taxon>Bacillati</taxon>
        <taxon>Actinomycetota</taxon>
        <taxon>Actinomycetes</taxon>
        <taxon>Sporichthyales</taxon>
        <taxon>Sporichthyaceae</taxon>
        <taxon>Longivirga</taxon>
    </lineage>
</organism>
<keyword evidence="1" id="KW-0472">Membrane</keyword>
<accession>A0ABW1SXV3</accession>
<feature type="transmembrane region" description="Helical" evidence="1">
    <location>
        <begin position="175"/>
        <end position="194"/>
    </location>
</feature>
<evidence type="ECO:0008006" key="4">
    <source>
        <dbReference type="Google" id="ProtNLM"/>
    </source>
</evidence>
<dbReference type="EMBL" id="JBHSTI010000008">
    <property type="protein sequence ID" value="MFC6237242.1"/>
    <property type="molecule type" value="Genomic_DNA"/>
</dbReference>
<evidence type="ECO:0000313" key="3">
    <source>
        <dbReference type="Proteomes" id="UP001596138"/>
    </source>
</evidence>
<protein>
    <recommendedName>
        <fullName evidence="4">DUF4386 family protein</fullName>
    </recommendedName>
</protein>
<dbReference type="Proteomes" id="UP001596138">
    <property type="component" value="Unassembled WGS sequence"/>
</dbReference>
<feature type="transmembrane region" description="Helical" evidence="1">
    <location>
        <begin position="128"/>
        <end position="145"/>
    </location>
</feature>
<keyword evidence="1" id="KW-1133">Transmembrane helix</keyword>
<keyword evidence="1" id="KW-0812">Transmembrane</keyword>
<evidence type="ECO:0000313" key="2">
    <source>
        <dbReference type="EMBL" id="MFC6237242.1"/>
    </source>
</evidence>
<comment type="caution">
    <text evidence="2">The sequence shown here is derived from an EMBL/GenBank/DDBJ whole genome shotgun (WGS) entry which is preliminary data.</text>
</comment>
<name>A0ABW1SXV3_9ACTN</name>
<feature type="transmembrane region" description="Helical" evidence="1">
    <location>
        <begin position="76"/>
        <end position="96"/>
    </location>
</feature>
<evidence type="ECO:0000256" key="1">
    <source>
        <dbReference type="SAM" id="Phobius"/>
    </source>
</evidence>
<feature type="transmembrane region" description="Helical" evidence="1">
    <location>
        <begin position="42"/>
        <end position="69"/>
    </location>
</feature>
<gene>
    <name evidence="2" type="ORF">ACFQGU_05105</name>
</gene>
<reference evidence="3" key="1">
    <citation type="journal article" date="2019" name="Int. J. Syst. Evol. Microbiol.">
        <title>The Global Catalogue of Microorganisms (GCM) 10K type strain sequencing project: providing services to taxonomists for standard genome sequencing and annotation.</title>
        <authorList>
            <consortium name="The Broad Institute Genomics Platform"/>
            <consortium name="The Broad Institute Genome Sequencing Center for Infectious Disease"/>
            <person name="Wu L."/>
            <person name="Ma J."/>
        </authorList>
    </citation>
    <scope>NUCLEOTIDE SEQUENCE [LARGE SCALE GENOMIC DNA]</scope>
    <source>
        <strain evidence="3">CGMCC 4.7317</strain>
    </source>
</reference>
<feature type="transmembrane region" description="Helical" evidence="1">
    <location>
        <begin position="152"/>
        <end position="169"/>
    </location>
</feature>
<sequence>MDRFIRFGLVVGVAGGALLALGSGLALVTAGGQPLSVQTTTTAFVLASALRLLGAVGMVLGITGLVALCSERGGRFLMTAYALAIGGLALNIGWIWCDLFISDTVAKLAPAVLDSATSQGTRLDTGALLAWIANATLLVLAAAVARTRTVRRSSWLTLAAAGAITLVPLPFDGPVYEVLIGVLFALAALLALTGSSVRTAVEPRAAASQVV</sequence>